<feature type="binding site" evidence="6">
    <location>
        <position position="67"/>
    </location>
    <ligand>
        <name>GTP</name>
        <dbReference type="ChEBI" id="CHEBI:37565"/>
    </ligand>
</feature>
<feature type="binding site" evidence="7">
    <location>
        <position position="45"/>
    </location>
    <ligand>
        <name>Mg(2+)</name>
        <dbReference type="ChEBI" id="CHEBI:18420"/>
    </ligand>
</feature>
<keyword evidence="5 6" id="KW-0342">GTP-binding</keyword>
<dbReference type="Pfam" id="PF00025">
    <property type="entry name" value="Arf"/>
    <property type="match status" value="1"/>
</dbReference>
<comment type="similarity">
    <text evidence="1">Belongs to the small GTPase superfamily. Arf family.</text>
</comment>
<evidence type="ECO:0000313" key="10">
    <source>
        <dbReference type="EMBL" id="KAG2428772.1"/>
    </source>
</evidence>
<dbReference type="CDD" id="cd00878">
    <property type="entry name" value="Arf_Arl"/>
    <property type="match status" value="1"/>
</dbReference>
<feature type="compositionally biased region" description="Low complexity" evidence="8">
    <location>
        <begin position="766"/>
        <end position="775"/>
    </location>
</feature>
<keyword evidence="2" id="KW-0449">Lipoprotein</keyword>
<protein>
    <submittedName>
        <fullName evidence="10">Uncharacterized protein</fullName>
    </submittedName>
</protein>
<dbReference type="InterPro" id="IPR024156">
    <property type="entry name" value="Small_GTPase_ARF"/>
</dbReference>
<evidence type="ECO:0000256" key="3">
    <source>
        <dbReference type="ARBA" id="ARBA00022741"/>
    </source>
</evidence>
<dbReference type="OrthoDB" id="556272at2759"/>
<keyword evidence="7" id="KW-0479">Metal-binding</keyword>
<dbReference type="PROSITE" id="PS51417">
    <property type="entry name" value="ARF"/>
    <property type="match status" value="1"/>
</dbReference>
<dbReference type="NCBIfam" id="TIGR00231">
    <property type="entry name" value="small_GTP"/>
    <property type="match status" value="1"/>
</dbReference>
<feature type="region of interest" description="Disordered" evidence="8">
    <location>
        <begin position="677"/>
        <end position="704"/>
    </location>
</feature>
<gene>
    <name evidence="10" type="ORF">HXX76_011472</name>
</gene>
<evidence type="ECO:0000256" key="4">
    <source>
        <dbReference type="ARBA" id="ARBA00022892"/>
    </source>
</evidence>
<evidence type="ECO:0000256" key="8">
    <source>
        <dbReference type="SAM" id="MobiDB-lite"/>
    </source>
</evidence>
<name>A0A835VTJ9_CHLIN</name>
<evidence type="ECO:0000256" key="5">
    <source>
        <dbReference type="ARBA" id="ARBA00023134"/>
    </source>
</evidence>
<dbReference type="Gene3D" id="3.40.50.300">
    <property type="entry name" value="P-loop containing nucleotide triphosphate hydrolases"/>
    <property type="match status" value="1"/>
</dbReference>
<keyword evidence="3 6" id="KW-0547">Nucleotide-binding</keyword>
<feature type="binding site" evidence="6">
    <location>
        <begin position="122"/>
        <end position="125"/>
    </location>
    <ligand>
        <name>GTP</name>
        <dbReference type="ChEBI" id="CHEBI:37565"/>
    </ligand>
</feature>
<proteinExistence type="inferred from homology"/>
<feature type="chain" id="PRO_5032757343" evidence="9">
    <location>
        <begin position="16"/>
        <end position="912"/>
    </location>
</feature>
<comment type="caution">
    <text evidence="10">The sequence shown here is derived from an EMBL/GenBank/DDBJ whole genome shotgun (WGS) entry which is preliminary data.</text>
</comment>
<feature type="region of interest" description="Disordered" evidence="8">
    <location>
        <begin position="145"/>
        <end position="189"/>
    </location>
</feature>
<reference evidence="10" key="1">
    <citation type="journal article" date="2020" name="bioRxiv">
        <title>Comparative genomics of Chlamydomonas.</title>
        <authorList>
            <person name="Craig R.J."/>
            <person name="Hasan A.R."/>
            <person name="Ness R.W."/>
            <person name="Keightley P.D."/>
        </authorList>
    </citation>
    <scope>NUCLEOTIDE SEQUENCE</scope>
    <source>
        <strain evidence="10">SAG 7.73</strain>
    </source>
</reference>
<dbReference type="SUPFAM" id="SSF52540">
    <property type="entry name" value="P-loop containing nucleoside triphosphate hydrolases"/>
    <property type="match status" value="1"/>
</dbReference>
<dbReference type="InterPro" id="IPR005225">
    <property type="entry name" value="Small_GTP-bd"/>
</dbReference>
<keyword evidence="7" id="KW-0460">Magnesium</keyword>
<keyword evidence="11" id="KW-1185">Reference proteome</keyword>
<dbReference type="SMART" id="SM00178">
    <property type="entry name" value="SAR"/>
    <property type="match status" value="1"/>
</dbReference>
<feature type="signal peptide" evidence="9">
    <location>
        <begin position="1"/>
        <end position="15"/>
    </location>
</feature>
<feature type="compositionally biased region" description="Polar residues" evidence="8">
    <location>
        <begin position="751"/>
        <end position="760"/>
    </location>
</feature>
<dbReference type="AlphaFoldDB" id="A0A835VTJ9"/>
<dbReference type="GO" id="GO:0046872">
    <property type="term" value="F:metal ion binding"/>
    <property type="evidence" value="ECO:0007669"/>
    <property type="project" value="UniProtKB-KW"/>
</dbReference>
<feature type="binding site" evidence="6">
    <location>
        <begin position="21"/>
        <end position="28"/>
    </location>
    <ligand>
        <name>GTP</name>
        <dbReference type="ChEBI" id="CHEBI:37565"/>
    </ligand>
</feature>
<dbReference type="InterPro" id="IPR027417">
    <property type="entry name" value="P-loop_NTPase"/>
</dbReference>
<evidence type="ECO:0000256" key="9">
    <source>
        <dbReference type="SAM" id="SignalP"/>
    </source>
</evidence>
<feature type="region of interest" description="Disordered" evidence="8">
    <location>
        <begin position="563"/>
        <end position="622"/>
    </location>
</feature>
<feature type="region of interest" description="Disordered" evidence="8">
    <location>
        <begin position="815"/>
        <end position="838"/>
    </location>
</feature>
<dbReference type="PRINTS" id="PR00328">
    <property type="entry name" value="SAR1GTPBP"/>
</dbReference>
<evidence type="ECO:0000256" key="6">
    <source>
        <dbReference type="PIRSR" id="PIRSR606689-1"/>
    </source>
</evidence>
<feature type="compositionally biased region" description="Gly residues" evidence="8">
    <location>
        <begin position="177"/>
        <end position="188"/>
    </location>
</feature>
<feature type="region of interest" description="Disordered" evidence="8">
    <location>
        <begin position="749"/>
        <end position="775"/>
    </location>
</feature>
<evidence type="ECO:0000256" key="2">
    <source>
        <dbReference type="ARBA" id="ARBA00022707"/>
    </source>
</evidence>
<dbReference type="SMART" id="SM00177">
    <property type="entry name" value="ARF"/>
    <property type="match status" value="1"/>
</dbReference>
<feature type="compositionally biased region" description="Low complexity" evidence="8">
    <location>
        <begin position="318"/>
        <end position="329"/>
    </location>
</feature>
<sequence length="912" mass="94954">MSRRWRSGWRSKREFPILFLGLDAAGKSTVLYGLKAGEVVSTVPTIGFNLETIEHKGFKINCWDVGGCDKIRPLWRHFTDGCAALVFVVDANDRERLAGARQALEDVLREVASGVPVLVLANKQDLPNALPAAEMARLMWLTPPPPSPRQQHHRNPNLDGQATCMAAGDPGTPPVPGGQGGGDDGGGSASAAVAVGYEMSRGERSFRELMSRHPVHVQPTCALKLFGVFEGFDWLAGAVDCARQARGAATGDVNSGSGAGAGSSLSLLRAALPGWRSREQDRQRQARRQQQQQSATPVSADDTRGAPDANGKAVGIPTSASVTAATTTTNRGGGGGGGGGGGPVLPSAEERLSGWLAEPVAAEDTDDAFLAALEACEPGVRWDHFGHLRLAWLYLVRYGRSEGKRRIFEAVQRYIQHGVAGGGGRTFHASMTFFWRVCLHPCLCQCQMHMVHFALASSELHTPMVRASFRAFLIANPHLADGGLFLHHYSRARMLQDPAARTSVLLPDLQPLPSLVTDVEARKREQARERRMAVAAAAVAGIGACGAARLLTRAAGVAAGWRVRGGRSGGASHTMRLDNDGVLGRRSSTNDSSRSTSSAGSGGLCSGGRLEAAGAPGHGSHHRLPATAVAAVRDEDLLAAVLQHLPRRTAATAAAAGLGQPRASSGMHCQGPVGSADAGGLRHSDQHAGGADVAHQGGGGSWPPPPLSGWGSDTLPRLAYAAIKHHGYTRACELLQAAAAAAATTHGLSLEETSSSNTGTAGPPSASAEAVDAARAATQLHMERASDHGSLMGMASSQLEAVVRETARSMAAHLPAVMPPPPAGKGSRSQGLGDGKPGVGIASVQGDCSGDEEWLDVGDSESWGAEVACGSDAESGPPEASLDVELETLVGSHRVPLVRAALPQYRMLFVSG</sequence>
<keyword evidence="4" id="KW-0931">ER-Golgi transport</keyword>
<keyword evidence="4" id="KW-0813">Transport</keyword>
<dbReference type="GO" id="GO:0003924">
    <property type="term" value="F:GTPase activity"/>
    <property type="evidence" value="ECO:0007669"/>
    <property type="project" value="InterPro"/>
</dbReference>
<accession>A0A835VTJ9</accession>
<evidence type="ECO:0000256" key="7">
    <source>
        <dbReference type="PIRSR" id="PIRSR606689-2"/>
    </source>
</evidence>
<evidence type="ECO:0000256" key="1">
    <source>
        <dbReference type="ARBA" id="ARBA00010290"/>
    </source>
</evidence>
<dbReference type="InterPro" id="IPR006689">
    <property type="entry name" value="Small_GTPase_ARF/SAR"/>
</dbReference>
<feature type="region of interest" description="Disordered" evidence="8">
    <location>
        <begin position="275"/>
        <end position="348"/>
    </location>
</feature>
<keyword evidence="9" id="KW-0732">Signal</keyword>
<feature type="compositionally biased region" description="Gly residues" evidence="8">
    <location>
        <begin position="331"/>
        <end position="343"/>
    </location>
</feature>
<dbReference type="GO" id="GO:0016192">
    <property type="term" value="P:vesicle-mediated transport"/>
    <property type="evidence" value="ECO:0007669"/>
    <property type="project" value="UniProtKB-KW"/>
</dbReference>
<dbReference type="FunFam" id="3.40.50.300:FF:000412">
    <property type="entry name" value="ADP-ribosylation factor 1"/>
    <property type="match status" value="1"/>
</dbReference>
<dbReference type="GO" id="GO:0005525">
    <property type="term" value="F:GTP binding"/>
    <property type="evidence" value="ECO:0007669"/>
    <property type="project" value="UniProtKB-KW"/>
</dbReference>
<dbReference type="EMBL" id="JAEHOC010000033">
    <property type="protein sequence ID" value="KAG2428772.1"/>
    <property type="molecule type" value="Genomic_DNA"/>
</dbReference>
<evidence type="ECO:0000313" key="11">
    <source>
        <dbReference type="Proteomes" id="UP000650467"/>
    </source>
</evidence>
<dbReference type="PANTHER" id="PTHR11711">
    <property type="entry name" value="ADP RIBOSYLATION FACTOR-RELATED"/>
    <property type="match status" value="1"/>
</dbReference>
<feature type="binding site" evidence="7">
    <location>
        <position position="28"/>
    </location>
    <ligand>
        <name>Mg(2+)</name>
        <dbReference type="ChEBI" id="CHEBI:18420"/>
    </ligand>
</feature>
<dbReference type="Proteomes" id="UP000650467">
    <property type="component" value="Unassembled WGS sequence"/>
</dbReference>
<feature type="compositionally biased region" description="Low complexity" evidence="8">
    <location>
        <begin position="584"/>
        <end position="599"/>
    </location>
</feature>
<keyword evidence="2" id="KW-0519">Myristate</keyword>
<dbReference type="GO" id="GO:0030010">
    <property type="term" value="P:establishment of cell polarity"/>
    <property type="evidence" value="ECO:0007669"/>
    <property type="project" value="UniProtKB-ARBA"/>
</dbReference>
<organism evidence="10 11">
    <name type="scientific">Chlamydomonas incerta</name>
    <dbReference type="NCBI Taxonomy" id="51695"/>
    <lineage>
        <taxon>Eukaryota</taxon>
        <taxon>Viridiplantae</taxon>
        <taxon>Chlorophyta</taxon>
        <taxon>core chlorophytes</taxon>
        <taxon>Chlorophyceae</taxon>
        <taxon>CS clade</taxon>
        <taxon>Chlamydomonadales</taxon>
        <taxon>Chlamydomonadaceae</taxon>
        <taxon>Chlamydomonas</taxon>
    </lineage>
</organism>